<name>A0A1A9RPL9_EIKCO</name>
<protein>
    <recommendedName>
        <fullName evidence="3">Morphogenetic protein</fullName>
    </recommendedName>
</protein>
<dbReference type="AlphaFoldDB" id="A0A1A9RPL9"/>
<dbReference type="RefSeq" id="WP_064105990.1">
    <property type="nucleotide sequence ID" value="NZ_LXSH01000020.1"/>
</dbReference>
<evidence type="ECO:0000313" key="2">
    <source>
        <dbReference type="Proteomes" id="UP000078103"/>
    </source>
</evidence>
<evidence type="ECO:0008006" key="3">
    <source>
        <dbReference type="Google" id="ProtNLM"/>
    </source>
</evidence>
<dbReference type="Proteomes" id="UP000078103">
    <property type="component" value="Unassembled WGS sequence"/>
</dbReference>
<gene>
    <name evidence="1" type="ORF">A7P89_07475</name>
</gene>
<reference evidence="2" key="1">
    <citation type="submission" date="2016-05" db="EMBL/GenBank/DDBJ databases">
        <title>Draft genome of Corynebacterium afermentans subsp. afermentans LCDC 88199T.</title>
        <authorList>
            <person name="Bernier A.-M."/>
            <person name="Bernard K."/>
        </authorList>
    </citation>
    <scope>NUCLEOTIDE SEQUENCE [LARGE SCALE GENOMIC DNA]</scope>
    <source>
        <strain evidence="2">NML120819</strain>
    </source>
</reference>
<evidence type="ECO:0000313" key="1">
    <source>
        <dbReference type="EMBL" id="OAM21655.1"/>
    </source>
</evidence>
<proteinExistence type="predicted"/>
<sequence>MRERPILFSGPMVRAILEGRKTQTRRIVNPQPKNRRGGRWMYCYESTNKKDEGSFSYSWPDKNGNCCAERGWESQITYRCPYGQVGDRLWVREAWAVHPETGSLLYRADDDALENIRWKPSIHMPRKHSRILLEMTSIKVERLQAISREDALAEGTDSDPAAVDPIGSFAKYWDYINGVESWETNPWVWVVGFRKVEA</sequence>
<dbReference type="EMBL" id="LXSH01000020">
    <property type="protein sequence ID" value="OAM21655.1"/>
    <property type="molecule type" value="Genomic_DNA"/>
</dbReference>
<comment type="caution">
    <text evidence="1">The sequence shown here is derived from an EMBL/GenBank/DDBJ whole genome shotgun (WGS) entry which is preliminary data.</text>
</comment>
<organism evidence="1 2">
    <name type="scientific">Eikenella corrodens</name>
    <dbReference type="NCBI Taxonomy" id="539"/>
    <lineage>
        <taxon>Bacteria</taxon>
        <taxon>Pseudomonadati</taxon>
        <taxon>Pseudomonadota</taxon>
        <taxon>Betaproteobacteria</taxon>
        <taxon>Neisseriales</taxon>
        <taxon>Neisseriaceae</taxon>
        <taxon>Eikenella</taxon>
    </lineage>
</organism>
<accession>A0A1A9RPL9</accession>